<dbReference type="PANTHER" id="PTHR42838:SF2">
    <property type="entry name" value="NITROUS-OXIDE REDUCTASE"/>
    <property type="match status" value="1"/>
</dbReference>
<sequence length="172" mass="20086">MFAPPRVWWRPLDRLERTWLLLAFAWCLVLFIMMPVWLILGRHNVPATTYRAAPAQFQQRVEEFVRQYQVGTEKGIPVVEPPPGDVYLLARQWQWYPILKLKKGQTYRLHVSSIDVQHGFSIQPANLTFQILPEYVYVITLTPLTSGEFSIVCNEFCYIGHHVMVGRILVTD</sequence>
<dbReference type="PROSITE" id="PS00078">
    <property type="entry name" value="COX2"/>
    <property type="match status" value="1"/>
</dbReference>
<keyword evidence="3" id="KW-0186">Copper</keyword>
<evidence type="ECO:0000256" key="4">
    <source>
        <dbReference type="ARBA" id="ARBA00024688"/>
    </source>
</evidence>
<evidence type="ECO:0000256" key="1">
    <source>
        <dbReference type="ARBA" id="ARBA00004196"/>
    </source>
</evidence>
<reference evidence="10" key="1">
    <citation type="submission" date="2017-06" db="EMBL/GenBank/DDBJ databases">
        <authorList>
            <person name="Varghese N."/>
            <person name="Submissions S."/>
        </authorList>
    </citation>
    <scope>NUCLEOTIDE SEQUENCE [LARGE SCALE GENOMIC DNA]</scope>
    <source>
        <strain evidence="10">JAD2</strain>
    </source>
</reference>
<keyword evidence="2" id="KW-0479">Metal-binding</keyword>
<evidence type="ECO:0000256" key="7">
    <source>
        <dbReference type="SAM" id="Phobius"/>
    </source>
</evidence>
<organism evidence="9 10">
    <name type="scientific">Thermoflexus hugenholtzii JAD2</name>
    <dbReference type="NCBI Taxonomy" id="877466"/>
    <lineage>
        <taxon>Bacteria</taxon>
        <taxon>Bacillati</taxon>
        <taxon>Chloroflexota</taxon>
        <taxon>Thermoflexia</taxon>
        <taxon>Thermoflexales</taxon>
        <taxon>Thermoflexaceae</taxon>
        <taxon>Thermoflexus</taxon>
    </lineage>
</organism>
<evidence type="ECO:0000259" key="8">
    <source>
        <dbReference type="PROSITE" id="PS50857"/>
    </source>
</evidence>
<protein>
    <recommendedName>
        <fullName evidence="5">Cytochrome aa3 subunit 2</fullName>
    </recommendedName>
</protein>
<comment type="function">
    <text evidence="4">Subunits I and II form the functional core of the enzyme complex. Electrons originating in cytochrome c are transferred via heme a and Cu(A) to the binuclear center formed by heme a3 and Cu(B).</text>
</comment>
<comment type="subcellular location">
    <subcellularLocation>
        <location evidence="1">Cell envelope</location>
    </subcellularLocation>
</comment>
<dbReference type="PANTHER" id="PTHR42838">
    <property type="entry name" value="CYTOCHROME C OXIDASE SUBUNIT II"/>
    <property type="match status" value="1"/>
</dbReference>
<evidence type="ECO:0000256" key="3">
    <source>
        <dbReference type="ARBA" id="ARBA00023008"/>
    </source>
</evidence>
<dbReference type="GO" id="GO:0016020">
    <property type="term" value="C:membrane"/>
    <property type="evidence" value="ECO:0007669"/>
    <property type="project" value="InterPro"/>
</dbReference>
<dbReference type="InterPro" id="IPR008972">
    <property type="entry name" value="Cupredoxin"/>
</dbReference>
<dbReference type="GO" id="GO:0030313">
    <property type="term" value="C:cell envelope"/>
    <property type="evidence" value="ECO:0007669"/>
    <property type="project" value="UniProtKB-SubCell"/>
</dbReference>
<dbReference type="CDD" id="cd13917">
    <property type="entry name" value="CuRO_HCO_II_like_4"/>
    <property type="match status" value="1"/>
</dbReference>
<feature type="domain" description="Cytochrome oxidase subunit II copper A binding" evidence="8">
    <location>
        <begin position="81"/>
        <end position="172"/>
    </location>
</feature>
<dbReference type="SUPFAM" id="SSF49503">
    <property type="entry name" value="Cupredoxins"/>
    <property type="match status" value="1"/>
</dbReference>
<dbReference type="GO" id="GO:0004129">
    <property type="term" value="F:cytochrome-c oxidase activity"/>
    <property type="evidence" value="ECO:0007669"/>
    <property type="project" value="UniProtKB-EC"/>
</dbReference>
<dbReference type="InterPro" id="IPR051403">
    <property type="entry name" value="NosZ/Cyto_c_oxidase_sub2"/>
</dbReference>
<evidence type="ECO:0000313" key="10">
    <source>
        <dbReference type="Proteomes" id="UP000197025"/>
    </source>
</evidence>
<comment type="catalytic activity">
    <reaction evidence="6">
        <text>4 Fe(II)-[cytochrome c] + O2 + 8 H(+)(in) = 4 Fe(III)-[cytochrome c] + 2 H2O + 4 H(+)(out)</text>
        <dbReference type="Rhea" id="RHEA:11436"/>
        <dbReference type="Rhea" id="RHEA-COMP:10350"/>
        <dbReference type="Rhea" id="RHEA-COMP:14399"/>
        <dbReference type="ChEBI" id="CHEBI:15377"/>
        <dbReference type="ChEBI" id="CHEBI:15378"/>
        <dbReference type="ChEBI" id="CHEBI:15379"/>
        <dbReference type="ChEBI" id="CHEBI:29033"/>
        <dbReference type="ChEBI" id="CHEBI:29034"/>
        <dbReference type="EC" id="7.1.1.9"/>
    </reaction>
</comment>
<dbReference type="AlphaFoldDB" id="A0A212RKH3"/>
<dbReference type="InParanoid" id="A0A212RKH3"/>
<dbReference type="Proteomes" id="UP000197025">
    <property type="component" value="Unassembled WGS sequence"/>
</dbReference>
<dbReference type="EMBL" id="FYEK01000066">
    <property type="protein sequence ID" value="SNB72787.1"/>
    <property type="molecule type" value="Genomic_DNA"/>
</dbReference>
<keyword evidence="7" id="KW-0472">Membrane</keyword>
<feature type="transmembrane region" description="Helical" evidence="7">
    <location>
        <begin position="20"/>
        <end position="40"/>
    </location>
</feature>
<dbReference type="OrthoDB" id="9773456at2"/>
<evidence type="ECO:0000256" key="6">
    <source>
        <dbReference type="ARBA" id="ARBA00047816"/>
    </source>
</evidence>
<accession>A0A212RKH3</accession>
<keyword evidence="7" id="KW-1133">Transmembrane helix</keyword>
<dbReference type="PROSITE" id="PS50857">
    <property type="entry name" value="COX2_CUA"/>
    <property type="match status" value="1"/>
</dbReference>
<dbReference type="InterPro" id="IPR002429">
    <property type="entry name" value="CcO_II-like_C"/>
</dbReference>
<keyword evidence="7" id="KW-0812">Transmembrane</keyword>
<evidence type="ECO:0000313" key="9">
    <source>
        <dbReference type="EMBL" id="SNB72787.1"/>
    </source>
</evidence>
<name>A0A212RKH3_9CHLR</name>
<dbReference type="InterPro" id="IPR001505">
    <property type="entry name" value="Copper_CuA"/>
</dbReference>
<evidence type="ECO:0000256" key="2">
    <source>
        <dbReference type="ARBA" id="ARBA00022723"/>
    </source>
</evidence>
<gene>
    <name evidence="9" type="ORF">SAMN02746019_00016510</name>
</gene>
<dbReference type="Gene3D" id="2.60.40.420">
    <property type="entry name" value="Cupredoxins - blue copper proteins"/>
    <property type="match status" value="1"/>
</dbReference>
<proteinExistence type="predicted"/>
<dbReference type="GO" id="GO:0005507">
    <property type="term" value="F:copper ion binding"/>
    <property type="evidence" value="ECO:0007669"/>
    <property type="project" value="InterPro"/>
</dbReference>
<keyword evidence="10" id="KW-1185">Reference proteome</keyword>
<dbReference type="RefSeq" id="WP_088572095.1">
    <property type="nucleotide sequence ID" value="NZ_FYEK01000066.1"/>
</dbReference>
<evidence type="ECO:0000256" key="5">
    <source>
        <dbReference type="ARBA" id="ARBA00031399"/>
    </source>
</evidence>